<dbReference type="RefSeq" id="XP_028534622.1">
    <property type="nucleotide sequence ID" value="XM_028678320.1"/>
</dbReference>
<dbReference type="KEGG" id="prel:PRELSG_1251000"/>
<sequence>MMFENGDGNDNKKRKIYEDTSDYEHNRKFSNYLNPFNNNNNQINNYSNLYLNENSCNIYIQNKTATNFLNTNNNNNIQFNKNLLINSIDVILNFINYNNLNDSVKPETLHENLLNLRFHILSLNDDKFNQKKITEYFSKM</sequence>
<evidence type="ECO:0000313" key="1">
    <source>
        <dbReference type="EMBL" id="CRH01623.1"/>
    </source>
</evidence>
<proteinExistence type="predicted"/>
<dbReference type="OrthoDB" id="377593at2759"/>
<dbReference type="EMBL" id="LN835307">
    <property type="protein sequence ID" value="CRH01623.1"/>
    <property type="molecule type" value="Genomic_DNA"/>
</dbReference>
<dbReference type="Proteomes" id="UP000220158">
    <property type="component" value="Chromosome 12"/>
</dbReference>
<evidence type="ECO:0000313" key="2">
    <source>
        <dbReference type="Proteomes" id="UP000220158"/>
    </source>
</evidence>
<protein>
    <submittedName>
        <fullName evidence="1">Uncharacterized protein</fullName>
    </submittedName>
</protein>
<dbReference type="AlphaFoldDB" id="A0A1J1HAH8"/>
<organism evidence="1 2">
    <name type="scientific">Plasmodium relictum</name>
    <dbReference type="NCBI Taxonomy" id="85471"/>
    <lineage>
        <taxon>Eukaryota</taxon>
        <taxon>Sar</taxon>
        <taxon>Alveolata</taxon>
        <taxon>Apicomplexa</taxon>
        <taxon>Aconoidasida</taxon>
        <taxon>Haemosporida</taxon>
        <taxon>Plasmodiidae</taxon>
        <taxon>Plasmodium</taxon>
        <taxon>Plasmodium (Haemamoeba)</taxon>
    </lineage>
</organism>
<accession>A0A1J1HAH8</accession>
<gene>
    <name evidence="1" type="ORF">PRELSG_1251000</name>
</gene>
<keyword evidence="2" id="KW-1185">Reference proteome</keyword>
<name>A0A1J1HAH8_PLARL</name>
<reference evidence="1 2" key="1">
    <citation type="submission" date="2015-04" db="EMBL/GenBank/DDBJ databases">
        <authorList>
            <consortium name="Pathogen Informatics"/>
        </authorList>
    </citation>
    <scope>NUCLEOTIDE SEQUENCE [LARGE SCALE GENOMIC DNA]</scope>
    <source>
        <strain evidence="1 2">SGS1</strain>
    </source>
</reference>
<dbReference type="VEuPathDB" id="PlasmoDB:PRELSG_1251000"/>
<dbReference type="GeneID" id="39737754"/>